<protein>
    <recommendedName>
        <fullName evidence="3">Methyltransferase type 12</fullName>
    </recommendedName>
</protein>
<reference evidence="1 2" key="1">
    <citation type="submission" date="2023-11" db="EMBL/GenBank/DDBJ databases">
        <title>Paucibacter sp. nov., isolated from fresh soil in Korea.</title>
        <authorList>
            <person name="Le N.T.T."/>
        </authorList>
    </citation>
    <scope>NUCLEOTIDE SEQUENCE [LARGE SCALE GENOMIC DNA]</scope>
    <source>
        <strain evidence="1 2">R3-3</strain>
    </source>
</reference>
<comment type="caution">
    <text evidence="1">The sequence shown here is derived from an EMBL/GenBank/DDBJ whole genome shotgun (WGS) entry which is preliminary data.</text>
</comment>
<dbReference type="EMBL" id="JAXCLA010000008">
    <property type="protein sequence ID" value="MDY0747450.1"/>
    <property type="molecule type" value="Genomic_DNA"/>
</dbReference>
<evidence type="ECO:0000313" key="2">
    <source>
        <dbReference type="Proteomes" id="UP001285263"/>
    </source>
</evidence>
<organism evidence="1 2">
    <name type="scientific">Roseateles agri</name>
    <dbReference type="NCBI Taxonomy" id="3098619"/>
    <lineage>
        <taxon>Bacteria</taxon>
        <taxon>Pseudomonadati</taxon>
        <taxon>Pseudomonadota</taxon>
        <taxon>Betaproteobacteria</taxon>
        <taxon>Burkholderiales</taxon>
        <taxon>Sphaerotilaceae</taxon>
        <taxon>Roseateles</taxon>
    </lineage>
</organism>
<dbReference type="Gene3D" id="3.40.50.150">
    <property type="entry name" value="Vaccinia Virus protein VP39"/>
    <property type="match status" value="1"/>
</dbReference>
<evidence type="ECO:0000313" key="1">
    <source>
        <dbReference type="EMBL" id="MDY0747450.1"/>
    </source>
</evidence>
<sequence length="218" mass="24947">MTTEGNNILLGAPKTPVSPLESAHAPYFTQKIRVGEDLKGRNRIEVLQQMCAGRRVLHVGCVDWPITDLNQSLHLQLDKVCAQLDGFDIHAEVFDQMRPHLKGRLFSDWSQVTDHYDLVLVPEVMEHVGNVEDFLKQLEALQADEYAITVPDAYSCFRRHFDYSCGAQTFVEAVHPDHNCWYTPYTLANTLRKYTSWQLDGMFFFNQMSLLALASTPR</sequence>
<accession>A0ABU5DP61</accession>
<evidence type="ECO:0008006" key="3">
    <source>
        <dbReference type="Google" id="ProtNLM"/>
    </source>
</evidence>
<proteinExistence type="predicted"/>
<name>A0ABU5DP61_9BURK</name>
<gene>
    <name evidence="1" type="ORF">SNE35_23300</name>
</gene>
<dbReference type="SUPFAM" id="SSF53335">
    <property type="entry name" value="S-adenosyl-L-methionine-dependent methyltransferases"/>
    <property type="match status" value="1"/>
</dbReference>
<dbReference type="InterPro" id="IPR029063">
    <property type="entry name" value="SAM-dependent_MTases_sf"/>
</dbReference>
<dbReference type="Proteomes" id="UP001285263">
    <property type="component" value="Unassembled WGS sequence"/>
</dbReference>
<keyword evidence="2" id="KW-1185">Reference proteome</keyword>
<dbReference type="RefSeq" id="WP_320425419.1">
    <property type="nucleotide sequence ID" value="NZ_JAXCLA010000008.1"/>
</dbReference>